<reference evidence="1" key="2">
    <citation type="journal article" date="2015" name="Data Brief">
        <title>Shoot transcriptome of the giant reed, Arundo donax.</title>
        <authorList>
            <person name="Barrero R.A."/>
            <person name="Guerrero F.D."/>
            <person name="Moolhuijzen P."/>
            <person name="Goolsby J.A."/>
            <person name="Tidwell J."/>
            <person name="Bellgard S.E."/>
            <person name="Bellgard M.I."/>
        </authorList>
    </citation>
    <scope>NUCLEOTIDE SEQUENCE</scope>
    <source>
        <tissue evidence="1">Shoot tissue taken approximately 20 cm above the soil surface</tissue>
    </source>
</reference>
<reference evidence="1" key="1">
    <citation type="submission" date="2014-09" db="EMBL/GenBank/DDBJ databases">
        <authorList>
            <person name="Magalhaes I.L.F."/>
            <person name="Oliveira U."/>
            <person name="Santos F.R."/>
            <person name="Vidigal T.H.D.A."/>
            <person name="Brescovit A.D."/>
            <person name="Santos A.J."/>
        </authorList>
    </citation>
    <scope>NUCLEOTIDE SEQUENCE</scope>
    <source>
        <tissue evidence="1">Shoot tissue taken approximately 20 cm above the soil surface</tissue>
    </source>
</reference>
<proteinExistence type="predicted"/>
<accession>A0A0A9H8C5</accession>
<protein>
    <submittedName>
        <fullName evidence="1">Uncharacterized protein</fullName>
    </submittedName>
</protein>
<organism evidence="1">
    <name type="scientific">Arundo donax</name>
    <name type="common">Giant reed</name>
    <name type="synonym">Donax arundinaceus</name>
    <dbReference type="NCBI Taxonomy" id="35708"/>
    <lineage>
        <taxon>Eukaryota</taxon>
        <taxon>Viridiplantae</taxon>
        <taxon>Streptophyta</taxon>
        <taxon>Embryophyta</taxon>
        <taxon>Tracheophyta</taxon>
        <taxon>Spermatophyta</taxon>
        <taxon>Magnoliopsida</taxon>
        <taxon>Liliopsida</taxon>
        <taxon>Poales</taxon>
        <taxon>Poaceae</taxon>
        <taxon>PACMAD clade</taxon>
        <taxon>Arundinoideae</taxon>
        <taxon>Arundineae</taxon>
        <taxon>Arundo</taxon>
    </lineage>
</organism>
<sequence length="50" mass="5627">MIAVHAFPLHISPSCITLIHHLNMRPQNSLQSVIIKTFKISSSTTRCHSE</sequence>
<evidence type="ECO:0000313" key="1">
    <source>
        <dbReference type="EMBL" id="JAE29118.1"/>
    </source>
</evidence>
<name>A0A0A9H8C5_ARUDO</name>
<dbReference type="AlphaFoldDB" id="A0A0A9H8C5"/>
<dbReference type="EMBL" id="GBRH01168778">
    <property type="protein sequence ID" value="JAE29118.1"/>
    <property type="molecule type" value="Transcribed_RNA"/>
</dbReference>